<dbReference type="Proteomes" id="UP000274922">
    <property type="component" value="Unassembled WGS sequence"/>
</dbReference>
<dbReference type="GO" id="GO:0005789">
    <property type="term" value="C:endoplasmic reticulum membrane"/>
    <property type="evidence" value="ECO:0007669"/>
    <property type="project" value="InterPro"/>
</dbReference>
<dbReference type="EMBL" id="ML014199">
    <property type="protein sequence ID" value="RKP00775.1"/>
    <property type="molecule type" value="Genomic_DNA"/>
</dbReference>
<evidence type="ECO:0000256" key="5">
    <source>
        <dbReference type="SAM" id="Phobius"/>
    </source>
</evidence>
<evidence type="ECO:0000256" key="4">
    <source>
        <dbReference type="ARBA" id="ARBA00023136"/>
    </source>
</evidence>
<dbReference type="OrthoDB" id="1932233at2759"/>
<keyword evidence="4 5" id="KW-0472">Membrane</keyword>
<evidence type="ECO:0000313" key="8">
    <source>
        <dbReference type="Proteomes" id="UP000268535"/>
    </source>
</evidence>
<dbReference type="Pfam" id="PF04061">
    <property type="entry name" value="ORMDL"/>
    <property type="match status" value="1"/>
</dbReference>
<dbReference type="Proteomes" id="UP000268535">
    <property type="component" value="Unassembled WGS sequence"/>
</dbReference>
<evidence type="ECO:0000256" key="2">
    <source>
        <dbReference type="ARBA" id="ARBA00022692"/>
    </source>
</evidence>
<reference evidence="7" key="2">
    <citation type="submission" date="2018-04" db="EMBL/GenBank/DDBJ databases">
        <title>Leveraging single-cell genomics to expand the Fungal Tree of Life.</title>
        <authorList>
            <consortium name="DOE Joint Genome Institute"/>
            <person name="Ahrendt S.R."/>
            <person name="Quandt C.A."/>
            <person name="Ciobanu D."/>
            <person name="Clum A."/>
            <person name="Salamov A."/>
            <person name="Andreopoulos B."/>
            <person name="Cheng J.-F."/>
            <person name="Woyke T."/>
            <person name="Pelin A."/>
            <person name="Henrissat B."/>
            <person name="Benny G.L."/>
            <person name="Smith M.E."/>
            <person name="James T.Y."/>
            <person name="Grigoriev I.V."/>
        </authorList>
    </citation>
    <scope>NUCLEOTIDE SEQUENCE</scope>
    <source>
        <strain evidence="7">ATCC 52028</strain>
    </source>
</reference>
<dbReference type="InterPro" id="IPR007203">
    <property type="entry name" value="ORMDL"/>
</dbReference>
<gene>
    <name evidence="6" type="ORF">CAUPRSCDRAFT_1405</name>
    <name evidence="7" type="ORF">CXG81DRAFT_1757</name>
</gene>
<feature type="non-terminal residue" evidence="6">
    <location>
        <position position="130"/>
    </location>
</feature>
<evidence type="ECO:0000313" key="7">
    <source>
        <dbReference type="EMBL" id="RKP00775.1"/>
    </source>
</evidence>
<reference evidence="8 9" key="1">
    <citation type="journal article" date="2018" name="Nat. Microbiol.">
        <title>Leveraging single-cell genomics to expand the fungal tree of life.</title>
        <authorList>
            <person name="Ahrendt S.R."/>
            <person name="Quandt C.A."/>
            <person name="Ciobanu D."/>
            <person name="Clum A."/>
            <person name="Salamov A."/>
            <person name="Andreopoulos B."/>
            <person name="Cheng J.F."/>
            <person name="Woyke T."/>
            <person name="Pelin A."/>
            <person name="Henrissat B."/>
            <person name="Reynolds N.K."/>
            <person name="Benny G.L."/>
            <person name="Smith M.E."/>
            <person name="James T.Y."/>
            <person name="Grigoriev I.V."/>
        </authorList>
    </citation>
    <scope>NUCLEOTIDE SEQUENCE [LARGE SCALE GENOMIC DNA]</scope>
    <source>
        <strain evidence="8 9">ATCC 52028</strain>
    </source>
</reference>
<keyword evidence="2 5" id="KW-0812">Transmembrane</keyword>
<dbReference type="PANTHER" id="PTHR12665">
    <property type="entry name" value="ORMDL PROTEINS"/>
    <property type="match status" value="1"/>
</dbReference>
<name>A0A4P9WWG4_9FUNG</name>
<keyword evidence="3 5" id="KW-1133">Transmembrane helix</keyword>
<dbReference type="AlphaFoldDB" id="A0A4P9WWG4"/>
<dbReference type="PIRSF" id="PIRSF018147">
    <property type="entry name" value="ORMDL"/>
    <property type="match status" value="1"/>
</dbReference>
<sequence length="130" mass="14814">NPNSSWMNVRGSWAINLSLLVLLKLLLTALPGISVEASWLWTNLIYNGACFVIFHWLTGAPFDVNQDEYDDLTLWEQIDEGQQFTQNKKFLTTVPILLFLISTHYTHYNIQAFVVNVISLSTVVIPKMPS</sequence>
<comment type="subcellular location">
    <subcellularLocation>
        <location evidence="1">Membrane</location>
        <topology evidence="1">Multi-pass membrane protein</topology>
    </subcellularLocation>
</comment>
<feature type="transmembrane region" description="Helical" evidence="5">
    <location>
        <begin position="12"/>
        <end position="33"/>
    </location>
</feature>
<dbReference type="EMBL" id="ML009171">
    <property type="protein sequence ID" value="RKO97771.1"/>
    <property type="molecule type" value="Genomic_DNA"/>
</dbReference>
<keyword evidence="9" id="KW-1185">Reference proteome</keyword>
<feature type="non-terminal residue" evidence="6">
    <location>
        <position position="1"/>
    </location>
</feature>
<accession>A0A4P9WWG4</accession>
<evidence type="ECO:0000313" key="9">
    <source>
        <dbReference type="Proteomes" id="UP000274922"/>
    </source>
</evidence>
<feature type="transmembrane region" description="Helical" evidence="5">
    <location>
        <begin position="40"/>
        <end position="57"/>
    </location>
</feature>
<organism evidence="6 8">
    <name type="scientific">Caulochytrium protostelioides</name>
    <dbReference type="NCBI Taxonomy" id="1555241"/>
    <lineage>
        <taxon>Eukaryota</taxon>
        <taxon>Fungi</taxon>
        <taxon>Fungi incertae sedis</taxon>
        <taxon>Chytridiomycota</taxon>
        <taxon>Chytridiomycota incertae sedis</taxon>
        <taxon>Chytridiomycetes</taxon>
        <taxon>Caulochytriales</taxon>
        <taxon>Caulochytriaceae</taxon>
        <taxon>Caulochytrium</taxon>
    </lineage>
</organism>
<protein>
    <submittedName>
        <fullName evidence="6">ORMDL-domain-containing protein</fullName>
    </submittedName>
</protein>
<evidence type="ECO:0000313" key="6">
    <source>
        <dbReference type="EMBL" id="RKO97771.1"/>
    </source>
</evidence>
<evidence type="ECO:0000256" key="3">
    <source>
        <dbReference type="ARBA" id="ARBA00022989"/>
    </source>
</evidence>
<evidence type="ECO:0000256" key="1">
    <source>
        <dbReference type="ARBA" id="ARBA00004141"/>
    </source>
</evidence>
<dbReference type="STRING" id="1555241.A0A4P9WWG4"/>
<reference evidence="6" key="3">
    <citation type="submission" date="2018-08" db="EMBL/GenBank/DDBJ databases">
        <title>Leveraging single-cell genomics to expand the Fungal Tree of Life.</title>
        <authorList>
            <consortium name="DOE Joint Genome Institute"/>
            <person name="Ahrendt S.R."/>
            <person name="Quandt C.A."/>
            <person name="Ciobanu D."/>
            <person name="Clum A."/>
            <person name="Salamov A."/>
            <person name="Andreopoulos B."/>
            <person name="Cheng J.-F."/>
            <person name="Woyke T."/>
            <person name="Pelin A."/>
            <person name="Henrissat B."/>
            <person name="Reynolds N."/>
            <person name="Benny G.L."/>
            <person name="Smith M.E."/>
            <person name="James T.Y."/>
            <person name="Grigoriev I.V."/>
        </authorList>
    </citation>
    <scope>NUCLEOTIDE SEQUENCE</scope>
    <source>
        <strain evidence="6">ATCC 52028</strain>
    </source>
</reference>
<proteinExistence type="predicted"/>